<dbReference type="PRINTS" id="PR00449">
    <property type="entry name" value="RASTRNSFRMNG"/>
</dbReference>
<feature type="transmembrane region" description="Helical" evidence="1">
    <location>
        <begin position="383"/>
        <end position="404"/>
    </location>
</feature>
<dbReference type="PROSITE" id="PS51419">
    <property type="entry name" value="RAB"/>
    <property type="match status" value="1"/>
</dbReference>
<dbReference type="Pfam" id="PF00168">
    <property type="entry name" value="C2"/>
    <property type="match status" value="1"/>
</dbReference>
<dbReference type="InterPro" id="IPR035892">
    <property type="entry name" value="C2_domain_sf"/>
</dbReference>
<organism evidence="3 4">
    <name type="scientific">Amphimedon queenslandica</name>
    <name type="common">Sponge</name>
    <dbReference type="NCBI Taxonomy" id="400682"/>
    <lineage>
        <taxon>Eukaryota</taxon>
        <taxon>Metazoa</taxon>
        <taxon>Porifera</taxon>
        <taxon>Demospongiae</taxon>
        <taxon>Heteroscleromorpha</taxon>
        <taxon>Haplosclerida</taxon>
        <taxon>Niphatidae</taxon>
        <taxon>Amphimedon</taxon>
    </lineage>
</organism>
<reference evidence="4" key="1">
    <citation type="journal article" date="2010" name="Nature">
        <title>The Amphimedon queenslandica genome and the evolution of animal complexity.</title>
        <authorList>
            <person name="Srivastava M."/>
            <person name="Simakov O."/>
            <person name="Chapman J."/>
            <person name="Fahey B."/>
            <person name="Gauthier M.E."/>
            <person name="Mitros T."/>
            <person name="Richards G.S."/>
            <person name="Conaco C."/>
            <person name="Dacre M."/>
            <person name="Hellsten U."/>
            <person name="Larroux C."/>
            <person name="Putnam N.H."/>
            <person name="Stanke M."/>
            <person name="Adamska M."/>
            <person name="Darling A."/>
            <person name="Degnan S.M."/>
            <person name="Oakley T.H."/>
            <person name="Plachetzki D.C."/>
            <person name="Zhai Y."/>
            <person name="Adamski M."/>
            <person name="Calcino A."/>
            <person name="Cummins S.F."/>
            <person name="Goodstein D.M."/>
            <person name="Harris C."/>
            <person name="Jackson D.J."/>
            <person name="Leys S.P."/>
            <person name="Shu S."/>
            <person name="Woodcroft B.J."/>
            <person name="Vervoort M."/>
            <person name="Kosik K.S."/>
            <person name="Manning G."/>
            <person name="Degnan B.M."/>
            <person name="Rokhsar D.S."/>
        </authorList>
    </citation>
    <scope>NUCLEOTIDE SEQUENCE [LARGE SCALE GENOMIC DNA]</scope>
</reference>
<dbReference type="SMART" id="SM00173">
    <property type="entry name" value="RAS"/>
    <property type="match status" value="1"/>
</dbReference>
<dbReference type="EnsemblMetazoa" id="XM_020005104.1">
    <property type="protein sequence ID" value="XP_019860663.1"/>
    <property type="gene ID" value="LOC109588989"/>
</dbReference>
<dbReference type="Gene3D" id="3.40.50.300">
    <property type="entry name" value="P-loop containing nucleotide triphosphate hydrolases"/>
    <property type="match status" value="1"/>
</dbReference>
<dbReference type="RefSeq" id="XP_019860663.1">
    <property type="nucleotide sequence ID" value="XM_020005104.1"/>
</dbReference>
<dbReference type="SMART" id="SM00239">
    <property type="entry name" value="C2"/>
    <property type="match status" value="1"/>
</dbReference>
<accession>A0AAN0JUT2</accession>
<dbReference type="PANTHER" id="PTHR20837">
    <property type="entry name" value="CENTROSOMAL PROTEIN-RELATED"/>
    <property type="match status" value="1"/>
</dbReference>
<evidence type="ECO:0000313" key="4">
    <source>
        <dbReference type="Proteomes" id="UP000007879"/>
    </source>
</evidence>
<dbReference type="PROSITE" id="PS51421">
    <property type="entry name" value="RAS"/>
    <property type="match status" value="1"/>
</dbReference>
<dbReference type="InterPro" id="IPR052434">
    <property type="entry name" value="Tectonic-like_complex_comp"/>
</dbReference>
<dbReference type="GO" id="GO:0003924">
    <property type="term" value="F:GTPase activity"/>
    <property type="evidence" value="ECO:0007669"/>
    <property type="project" value="InterPro"/>
</dbReference>
<evidence type="ECO:0000313" key="3">
    <source>
        <dbReference type="EnsemblMetazoa" id="XP_019860663.1"/>
    </source>
</evidence>
<keyword evidence="1" id="KW-0812">Transmembrane</keyword>
<keyword evidence="1" id="KW-1133">Transmembrane helix</keyword>
<dbReference type="InterPro" id="IPR027417">
    <property type="entry name" value="P-loop_NTPase"/>
</dbReference>
<evidence type="ECO:0000259" key="2">
    <source>
        <dbReference type="PROSITE" id="PS50004"/>
    </source>
</evidence>
<dbReference type="Proteomes" id="UP000007879">
    <property type="component" value="Unassembled WGS sequence"/>
</dbReference>
<dbReference type="SUPFAM" id="SSF52540">
    <property type="entry name" value="P-loop containing nucleoside triphosphate hydrolases"/>
    <property type="match status" value="1"/>
</dbReference>
<dbReference type="InterPro" id="IPR001806">
    <property type="entry name" value="Small_GTPase"/>
</dbReference>
<dbReference type="GO" id="GO:1904491">
    <property type="term" value="P:protein localization to ciliary transition zone"/>
    <property type="evidence" value="ECO:0007669"/>
    <property type="project" value="TreeGrafter"/>
</dbReference>
<proteinExistence type="predicted"/>
<dbReference type="Pfam" id="PF00071">
    <property type="entry name" value="Ras"/>
    <property type="match status" value="1"/>
</dbReference>
<dbReference type="CDD" id="cd00154">
    <property type="entry name" value="Rab"/>
    <property type="match status" value="1"/>
</dbReference>
<feature type="domain" description="C2" evidence="2">
    <location>
        <begin position="93"/>
        <end position="241"/>
    </location>
</feature>
<dbReference type="KEGG" id="aqu:109588989"/>
<dbReference type="GeneID" id="109588989"/>
<name>A0AAN0JUT2_AMPQE</name>
<reference evidence="3" key="2">
    <citation type="submission" date="2024-06" db="UniProtKB">
        <authorList>
            <consortium name="EnsemblMetazoa"/>
        </authorList>
    </citation>
    <scope>IDENTIFICATION</scope>
</reference>
<dbReference type="GO" id="GO:0005525">
    <property type="term" value="F:GTP binding"/>
    <property type="evidence" value="ECO:0007669"/>
    <property type="project" value="InterPro"/>
</dbReference>
<dbReference type="PROSITE" id="PS50004">
    <property type="entry name" value="C2"/>
    <property type="match status" value="1"/>
</dbReference>
<keyword evidence="4" id="KW-1185">Reference proteome</keyword>
<dbReference type="SUPFAM" id="SSF49562">
    <property type="entry name" value="C2 domain (Calcium/lipid-binding domain, CaLB)"/>
    <property type="match status" value="1"/>
</dbReference>
<dbReference type="Gene3D" id="2.60.40.150">
    <property type="entry name" value="C2 domain"/>
    <property type="match status" value="1"/>
</dbReference>
<keyword evidence="1" id="KW-0472">Membrane</keyword>
<dbReference type="GO" id="GO:0035869">
    <property type="term" value="C:ciliary transition zone"/>
    <property type="evidence" value="ECO:0007669"/>
    <property type="project" value="TreeGrafter"/>
</dbReference>
<dbReference type="InterPro" id="IPR000008">
    <property type="entry name" value="C2_dom"/>
</dbReference>
<sequence>MNEEGISDSLWKSVNDYKPYSLAELPVSIFGNFYDNRREQRLRYLNDVREKVLKRAGSHLTNELTLEDVIHEEVIPNITTLGKTLLGFFAPRRPLKPVRTLRRKPKPQNVHVESCHIRVRVVRAVNVPVREEELRYNETLVQSFVEVRFGKESSKTASAHGPYPHWNEELTLPFCPPDDDFSPLALQKISHELEIHLYDEITVNISMDEVQRHQRLEKKWLGSLTIPFSTLHDRARVDFNLKKKIVELDSDTIEIHISYKDIHKTEWQFLSLIRWGMQGVMLVYDVTSNKSFETVENIDRLPHLEFGESAIKILLVGNKIDLGSQRVVPKEKGEWLAQKRNMLFLETSAITGSNIDEAFKTIIRNIKKHKDIKKVKKHMVQDVSLSYIVCFSLQIFLCEFYFYFLLVQEGVSLYYIIH</sequence>
<protein>
    <recommendedName>
        <fullName evidence="2">C2 domain-containing protein</fullName>
    </recommendedName>
</protein>
<dbReference type="AlphaFoldDB" id="A0AAN0JUT2"/>
<dbReference type="GO" id="GO:1905515">
    <property type="term" value="P:non-motile cilium assembly"/>
    <property type="evidence" value="ECO:0007669"/>
    <property type="project" value="TreeGrafter"/>
</dbReference>
<dbReference type="PANTHER" id="PTHR20837:SF0">
    <property type="entry name" value="COILED-COIL AND C2 DOMAIN-CONTAINING PROTEIN 2A"/>
    <property type="match status" value="1"/>
</dbReference>
<evidence type="ECO:0000256" key="1">
    <source>
        <dbReference type="SAM" id="Phobius"/>
    </source>
</evidence>
<dbReference type="SMART" id="SM00175">
    <property type="entry name" value="RAB"/>
    <property type="match status" value="1"/>
</dbReference>